<dbReference type="OrthoDB" id="9808588at2"/>
<dbReference type="PROSITE" id="PS50111">
    <property type="entry name" value="CHEMOTAXIS_TRANSDUC_2"/>
    <property type="match status" value="1"/>
</dbReference>
<dbReference type="GO" id="GO:0016020">
    <property type="term" value="C:membrane"/>
    <property type="evidence" value="ECO:0007669"/>
    <property type="project" value="InterPro"/>
</dbReference>
<accession>A0A4S4AD35</accession>
<dbReference type="PRINTS" id="PR00260">
    <property type="entry name" value="CHEMTRNSDUCR"/>
</dbReference>
<keyword evidence="7" id="KW-1185">Reference proteome</keyword>
<evidence type="ECO:0000256" key="1">
    <source>
        <dbReference type="ARBA" id="ARBA00023224"/>
    </source>
</evidence>
<dbReference type="EMBL" id="SSOD01000019">
    <property type="protein sequence ID" value="THF56909.1"/>
    <property type="molecule type" value="Genomic_DNA"/>
</dbReference>
<sequence>MPHGIEAGRHHQSHHSLFLSRRFVVVCGVFCAITVALAAVEAVRSGFNYTHVAFPLLAAVFAVFAVRQFRRPLGALGCMRAVLHEARQGRLHKRITGTARLGEVGQVAWELNEMLDLVETYFKEVSTCFARAARGEYHRRALAAAMPGQFAESLRSVNEALQAMEDNAHYIARNRLSSGMHGLNMGKLLDNLQGNQADLSAVSREMDEVTRIADENLAAARDSRQTSEAIGGALEGIGTRMAEMRRAAEELGEASRQIDRTILIIAEISDQTNLLALNAAIEAARAGEAGRGFAVVADEVRKLAERTKSAAAEVGGIIEGLRGRVDGMIGQTGHASEVSAAAAGQATEFRAHFERLAESSGRTLELLGRARDLSDASLAKLDHVLYMQNAYVAIEHNGEGEEAARAALGAREAELGRWYHEGSGRARFAATGAYARMEKPNQRVHGRVHGVLGLLAQDWENDPALCERMLDTMREAEAASAEVLAAIDAMVAEHHPR</sequence>
<proteinExistence type="inferred from homology"/>
<dbReference type="Gene3D" id="1.10.287.950">
    <property type="entry name" value="Methyl-accepting chemotaxis protein"/>
    <property type="match status" value="1"/>
</dbReference>
<dbReference type="Pfam" id="PF00015">
    <property type="entry name" value="MCPsignal"/>
    <property type="match status" value="1"/>
</dbReference>
<keyword evidence="4" id="KW-1133">Transmembrane helix</keyword>
<evidence type="ECO:0000256" key="3">
    <source>
        <dbReference type="PROSITE-ProRule" id="PRU00284"/>
    </source>
</evidence>
<dbReference type="InterPro" id="IPR004089">
    <property type="entry name" value="MCPsignal_dom"/>
</dbReference>
<gene>
    <name evidence="6" type="ORF">E6O51_18945</name>
</gene>
<organism evidence="6 7">
    <name type="scientific">Pseudothauera rhizosphaerae</name>
    <dbReference type="NCBI Taxonomy" id="2565932"/>
    <lineage>
        <taxon>Bacteria</taxon>
        <taxon>Pseudomonadati</taxon>
        <taxon>Pseudomonadota</taxon>
        <taxon>Betaproteobacteria</taxon>
        <taxon>Rhodocyclales</taxon>
        <taxon>Zoogloeaceae</taxon>
        <taxon>Pseudothauera</taxon>
    </lineage>
</organism>
<feature type="domain" description="Methyl-accepting transducer" evidence="5">
    <location>
        <begin position="197"/>
        <end position="395"/>
    </location>
</feature>
<dbReference type="InterPro" id="IPR025991">
    <property type="entry name" value="Chemoreceptor_zinc-bind_dom"/>
</dbReference>
<dbReference type="Gene3D" id="1.20.120.30">
    <property type="entry name" value="Aspartate receptor, ligand-binding domain"/>
    <property type="match status" value="1"/>
</dbReference>
<evidence type="ECO:0000313" key="7">
    <source>
        <dbReference type="Proteomes" id="UP000307956"/>
    </source>
</evidence>
<dbReference type="RefSeq" id="WP_136386580.1">
    <property type="nucleotide sequence ID" value="NZ_SSOD01000019.1"/>
</dbReference>
<dbReference type="SMART" id="SM00283">
    <property type="entry name" value="MA"/>
    <property type="match status" value="1"/>
</dbReference>
<dbReference type="GO" id="GO:0004888">
    <property type="term" value="F:transmembrane signaling receptor activity"/>
    <property type="evidence" value="ECO:0007669"/>
    <property type="project" value="InterPro"/>
</dbReference>
<comment type="similarity">
    <text evidence="2">Belongs to the methyl-accepting chemotaxis (MCP) protein family.</text>
</comment>
<evidence type="ECO:0000259" key="5">
    <source>
        <dbReference type="PROSITE" id="PS50111"/>
    </source>
</evidence>
<dbReference type="GO" id="GO:0007165">
    <property type="term" value="P:signal transduction"/>
    <property type="evidence" value="ECO:0007669"/>
    <property type="project" value="UniProtKB-KW"/>
</dbReference>
<dbReference type="PANTHER" id="PTHR32089">
    <property type="entry name" value="METHYL-ACCEPTING CHEMOTAXIS PROTEIN MCPB"/>
    <property type="match status" value="1"/>
</dbReference>
<dbReference type="Proteomes" id="UP000307956">
    <property type="component" value="Unassembled WGS sequence"/>
</dbReference>
<name>A0A4S4AD35_9RHOO</name>
<dbReference type="GO" id="GO:0006935">
    <property type="term" value="P:chemotaxis"/>
    <property type="evidence" value="ECO:0007669"/>
    <property type="project" value="InterPro"/>
</dbReference>
<dbReference type="InterPro" id="IPR004090">
    <property type="entry name" value="Chemotax_Me-accpt_rcpt"/>
</dbReference>
<keyword evidence="1 3" id="KW-0807">Transducer</keyword>
<dbReference type="PANTHER" id="PTHR32089:SF112">
    <property type="entry name" value="LYSOZYME-LIKE PROTEIN-RELATED"/>
    <property type="match status" value="1"/>
</dbReference>
<keyword evidence="4" id="KW-0812">Transmembrane</keyword>
<dbReference type="AlphaFoldDB" id="A0A4S4AD35"/>
<evidence type="ECO:0000256" key="2">
    <source>
        <dbReference type="ARBA" id="ARBA00029447"/>
    </source>
</evidence>
<dbReference type="SUPFAM" id="SSF58104">
    <property type="entry name" value="Methyl-accepting chemotaxis protein (MCP) signaling domain"/>
    <property type="match status" value="1"/>
</dbReference>
<keyword evidence="4" id="KW-0472">Membrane</keyword>
<evidence type="ECO:0000256" key="4">
    <source>
        <dbReference type="SAM" id="Phobius"/>
    </source>
</evidence>
<dbReference type="Pfam" id="PF13682">
    <property type="entry name" value="CZB"/>
    <property type="match status" value="1"/>
</dbReference>
<comment type="caution">
    <text evidence="6">The sequence shown here is derived from an EMBL/GenBank/DDBJ whole genome shotgun (WGS) entry which is preliminary data.</text>
</comment>
<protein>
    <submittedName>
        <fullName evidence="6">Chemotaxis protein</fullName>
    </submittedName>
</protein>
<feature type="transmembrane region" description="Helical" evidence="4">
    <location>
        <begin position="46"/>
        <end position="66"/>
    </location>
</feature>
<feature type="transmembrane region" description="Helical" evidence="4">
    <location>
        <begin position="21"/>
        <end position="40"/>
    </location>
</feature>
<evidence type="ECO:0000313" key="6">
    <source>
        <dbReference type="EMBL" id="THF56909.1"/>
    </source>
</evidence>
<reference evidence="6 7" key="1">
    <citation type="submission" date="2019-04" db="EMBL/GenBank/DDBJ databases">
        <title>Azoarcus rhizosphaerae sp. nov. isolated from rhizosphere of Ficus religiosa.</title>
        <authorList>
            <person name="Lin S.-Y."/>
            <person name="Hameed A."/>
            <person name="Hsu Y.-H."/>
            <person name="Young C.-C."/>
        </authorList>
    </citation>
    <scope>NUCLEOTIDE SEQUENCE [LARGE SCALE GENOMIC DNA]</scope>
    <source>
        <strain evidence="6 7">CC-YHH848</strain>
    </source>
</reference>